<reference evidence="4" key="2">
    <citation type="submission" date="2021-09" db="EMBL/GenBank/DDBJ databases">
        <authorList>
            <person name="Gilroy R."/>
        </authorList>
    </citation>
    <scope>NUCLEOTIDE SEQUENCE</scope>
    <source>
        <strain evidence="4">ChiHjej13B12-9602</strain>
    </source>
</reference>
<protein>
    <submittedName>
        <fullName evidence="4">D-2-hydroxyacid dehydrogenase</fullName>
    </submittedName>
</protein>
<dbReference type="Proteomes" id="UP000753256">
    <property type="component" value="Unassembled WGS sequence"/>
</dbReference>
<dbReference type="Gene3D" id="3.40.50.720">
    <property type="entry name" value="NAD(P)-binding Rossmann-like Domain"/>
    <property type="match status" value="2"/>
</dbReference>
<evidence type="ECO:0000256" key="2">
    <source>
        <dbReference type="ARBA" id="ARBA00023027"/>
    </source>
</evidence>
<dbReference type="CDD" id="cd05300">
    <property type="entry name" value="2-Hacid_dh_1"/>
    <property type="match status" value="1"/>
</dbReference>
<evidence type="ECO:0000256" key="1">
    <source>
        <dbReference type="ARBA" id="ARBA00023002"/>
    </source>
</evidence>
<dbReference type="GO" id="GO:0016491">
    <property type="term" value="F:oxidoreductase activity"/>
    <property type="evidence" value="ECO:0007669"/>
    <property type="project" value="UniProtKB-KW"/>
</dbReference>
<dbReference type="SUPFAM" id="SSF52283">
    <property type="entry name" value="Formate/glycerate dehydrogenase catalytic domain-like"/>
    <property type="match status" value="1"/>
</dbReference>
<evidence type="ECO:0000313" key="4">
    <source>
        <dbReference type="EMBL" id="HJG37308.1"/>
    </source>
</evidence>
<dbReference type="EMBL" id="DYUZ01000022">
    <property type="protein sequence ID" value="HJG37308.1"/>
    <property type="molecule type" value="Genomic_DNA"/>
</dbReference>
<gene>
    <name evidence="4" type="ORF">K8V70_05545</name>
</gene>
<dbReference type="AlphaFoldDB" id="A0A921LSR0"/>
<name>A0A921LSR0_9ACTN</name>
<dbReference type="Pfam" id="PF02826">
    <property type="entry name" value="2-Hacid_dh_C"/>
    <property type="match status" value="1"/>
</dbReference>
<keyword evidence="2" id="KW-0520">NAD</keyword>
<evidence type="ECO:0000259" key="3">
    <source>
        <dbReference type="Pfam" id="PF02826"/>
    </source>
</evidence>
<reference evidence="4" key="1">
    <citation type="journal article" date="2021" name="PeerJ">
        <title>Extensive microbial diversity within the chicken gut microbiome revealed by metagenomics and culture.</title>
        <authorList>
            <person name="Gilroy R."/>
            <person name="Ravi A."/>
            <person name="Getino M."/>
            <person name="Pursley I."/>
            <person name="Horton D.L."/>
            <person name="Alikhan N.F."/>
            <person name="Baker D."/>
            <person name="Gharbi K."/>
            <person name="Hall N."/>
            <person name="Watson M."/>
            <person name="Adriaenssens E.M."/>
            <person name="Foster-Nyarko E."/>
            <person name="Jarju S."/>
            <person name="Secka A."/>
            <person name="Antonio M."/>
            <person name="Oren A."/>
            <person name="Chaudhuri R.R."/>
            <person name="La Ragione R."/>
            <person name="Hildebrand F."/>
            <person name="Pallen M.J."/>
        </authorList>
    </citation>
    <scope>NUCLEOTIDE SEQUENCE</scope>
    <source>
        <strain evidence="4">ChiHjej13B12-9602</strain>
    </source>
</reference>
<dbReference type="RefSeq" id="WP_273190015.1">
    <property type="nucleotide sequence ID" value="NZ_DYUZ01000022.1"/>
</dbReference>
<sequence>MNILVIPPFNTAQKTVLEAGAPAATFTYAAKPDITDEQVAEADVIVGNLPPKRLAHARHLRLLQLNSAGYDAYMAPGTIPDGAALASAVGAYGQAVSEHMYAMLLMLMKNLAGYRDDQRAHAWTDRGSVRTMAGSQVLVLGTGDIGQHFAKLTSAHGAHVTGVRRHVGTVPEGFERICTMDELFGLLPHADAVVCFLPSAPETRGLANSRFFSSCKHGAYFANGGRGDLVVQADLIAALESGHLAGAALDVTTPEPLPQDDPLWNAPNILITPHVSGQFHLYTVLDNLASIAAENIRRLSGGTPLLNEVTLP</sequence>
<dbReference type="SUPFAM" id="SSF51735">
    <property type="entry name" value="NAD(P)-binding Rossmann-fold domains"/>
    <property type="match status" value="1"/>
</dbReference>
<proteinExistence type="predicted"/>
<feature type="domain" description="D-isomer specific 2-hydroxyacid dehydrogenase NAD-binding" evidence="3">
    <location>
        <begin position="102"/>
        <end position="276"/>
    </location>
</feature>
<evidence type="ECO:0000313" key="5">
    <source>
        <dbReference type="Proteomes" id="UP000753256"/>
    </source>
</evidence>
<dbReference type="GO" id="GO:0051287">
    <property type="term" value="F:NAD binding"/>
    <property type="evidence" value="ECO:0007669"/>
    <property type="project" value="InterPro"/>
</dbReference>
<comment type="caution">
    <text evidence="4">The sequence shown here is derived from an EMBL/GenBank/DDBJ whole genome shotgun (WGS) entry which is preliminary data.</text>
</comment>
<accession>A0A921LSR0</accession>
<dbReference type="InterPro" id="IPR006140">
    <property type="entry name" value="D-isomer_DH_NAD-bd"/>
</dbReference>
<dbReference type="PANTHER" id="PTHR43333:SF1">
    <property type="entry name" value="D-ISOMER SPECIFIC 2-HYDROXYACID DEHYDROGENASE NAD-BINDING DOMAIN-CONTAINING PROTEIN"/>
    <property type="match status" value="1"/>
</dbReference>
<organism evidence="4 5">
    <name type="scientific">Enorma phocaeensis</name>
    <dbReference type="NCBI Taxonomy" id="1871019"/>
    <lineage>
        <taxon>Bacteria</taxon>
        <taxon>Bacillati</taxon>
        <taxon>Actinomycetota</taxon>
        <taxon>Coriobacteriia</taxon>
        <taxon>Coriobacteriales</taxon>
        <taxon>Coriobacteriaceae</taxon>
        <taxon>Enorma</taxon>
    </lineage>
</organism>
<dbReference type="InterPro" id="IPR036291">
    <property type="entry name" value="NAD(P)-bd_dom_sf"/>
</dbReference>
<keyword evidence="1" id="KW-0560">Oxidoreductase</keyword>
<dbReference type="PANTHER" id="PTHR43333">
    <property type="entry name" value="2-HACID_DH_C DOMAIN-CONTAINING PROTEIN"/>
    <property type="match status" value="1"/>
</dbReference>